<gene>
    <name evidence="1" type="ORF">CH338_29630</name>
</gene>
<protein>
    <recommendedName>
        <fullName evidence="3">Periplasmic heavy metal sensor</fullName>
    </recommendedName>
</protein>
<reference evidence="1 2" key="1">
    <citation type="submission" date="2017-07" db="EMBL/GenBank/DDBJ databases">
        <title>Draft Genome Sequences of Select Purple Nonsulfur Bacteria.</title>
        <authorList>
            <person name="Lasarre B."/>
            <person name="Mckinlay J.B."/>
        </authorList>
    </citation>
    <scope>NUCLEOTIDE SEQUENCE [LARGE SCALE GENOMIC DNA]</scope>
    <source>
        <strain evidence="1 2">DSM 11907</strain>
    </source>
</reference>
<dbReference type="OrthoDB" id="7225567at2"/>
<dbReference type="Proteomes" id="UP000248863">
    <property type="component" value="Unassembled WGS sequence"/>
</dbReference>
<keyword evidence="2" id="KW-1185">Reference proteome</keyword>
<sequence>MTKVSRLVGLAPRIRGLHVALLASLCLNVTLGSYVAAQWLAPRPIIGAAPGAPARLVEAIADRLPDDDAARLRRLYDVRKPAVAEAQAAYEQALRNAILKLADPQLDVAAFRAAVTEARDKRVAIGDIVIDAVVEAAVQIPPQAREALVGRVRRRF</sequence>
<accession>A0A327JRQ8</accession>
<comment type="caution">
    <text evidence="1">The sequence shown here is derived from an EMBL/GenBank/DDBJ whole genome shotgun (WGS) entry which is preliminary data.</text>
</comment>
<dbReference type="EMBL" id="NPEU01000785">
    <property type="protein sequence ID" value="RAI28114.1"/>
    <property type="molecule type" value="Genomic_DNA"/>
</dbReference>
<dbReference type="Pfam" id="PF13801">
    <property type="entry name" value="Metal_resist"/>
    <property type="match status" value="1"/>
</dbReference>
<evidence type="ECO:0008006" key="3">
    <source>
        <dbReference type="Google" id="ProtNLM"/>
    </source>
</evidence>
<evidence type="ECO:0000313" key="2">
    <source>
        <dbReference type="Proteomes" id="UP000248863"/>
    </source>
</evidence>
<organism evidence="1 2">
    <name type="scientific">Rhodoplanes elegans</name>
    <dbReference type="NCBI Taxonomy" id="29408"/>
    <lineage>
        <taxon>Bacteria</taxon>
        <taxon>Pseudomonadati</taxon>
        <taxon>Pseudomonadota</taxon>
        <taxon>Alphaproteobacteria</taxon>
        <taxon>Hyphomicrobiales</taxon>
        <taxon>Nitrobacteraceae</taxon>
        <taxon>Rhodoplanes</taxon>
    </lineage>
</organism>
<proteinExistence type="predicted"/>
<evidence type="ECO:0000313" key="1">
    <source>
        <dbReference type="EMBL" id="RAI28114.1"/>
    </source>
</evidence>
<name>A0A327JRQ8_9BRAD</name>
<dbReference type="RefSeq" id="WP_111360633.1">
    <property type="nucleotide sequence ID" value="NZ_NHSK01000076.1"/>
</dbReference>
<dbReference type="AlphaFoldDB" id="A0A327JRQ8"/>
<dbReference type="InterPro" id="IPR025961">
    <property type="entry name" value="Metal_resist"/>
</dbReference>